<evidence type="ECO:0000256" key="6">
    <source>
        <dbReference type="SAM" id="MobiDB-lite"/>
    </source>
</evidence>
<feature type="region of interest" description="Disordered" evidence="6">
    <location>
        <begin position="94"/>
        <end position="130"/>
    </location>
</feature>
<dbReference type="Proteomes" id="UP001642360">
    <property type="component" value="Unassembled WGS sequence"/>
</dbReference>
<organism evidence="8 9">
    <name type="scientific">Ilex paraguariensis</name>
    <name type="common">yerba mate</name>
    <dbReference type="NCBI Taxonomy" id="185542"/>
    <lineage>
        <taxon>Eukaryota</taxon>
        <taxon>Viridiplantae</taxon>
        <taxon>Streptophyta</taxon>
        <taxon>Embryophyta</taxon>
        <taxon>Tracheophyta</taxon>
        <taxon>Spermatophyta</taxon>
        <taxon>Magnoliopsida</taxon>
        <taxon>eudicotyledons</taxon>
        <taxon>Gunneridae</taxon>
        <taxon>Pentapetalae</taxon>
        <taxon>asterids</taxon>
        <taxon>campanulids</taxon>
        <taxon>Aquifoliales</taxon>
        <taxon>Aquifoliaceae</taxon>
        <taxon>Ilex</taxon>
    </lineage>
</organism>
<proteinExistence type="predicted"/>
<comment type="caution">
    <text evidence="8">The sequence shown here is derived from an EMBL/GenBank/DDBJ whole genome shotgun (WGS) entry which is preliminary data.</text>
</comment>
<keyword evidence="2" id="KW-0805">Transcription regulation</keyword>
<dbReference type="SMART" id="SM00774">
    <property type="entry name" value="WRKY"/>
    <property type="match status" value="1"/>
</dbReference>
<gene>
    <name evidence="8" type="ORF">ILEXP_LOCUS25447</name>
</gene>
<dbReference type="EMBL" id="CAUOFW020002925">
    <property type="protein sequence ID" value="CAK9156892.1"/>
    <property type="molecule type" value="Genomic_DNA"/>
</dbReference>
<evidence type="ECO:0000259" key="7">
    <source>
        <dbReference type="PROSITE" id="PS50811"/>
    </source>
</evidence>
<feature type="compositionally biased region" description="Pro residues" evidence="6">
    <location>
        <begin position="160"/>
        <end position="169"/>
    </location>
</feature>
<feature type="compositionally biased region" description="Basic and acidic residues" evidence="6">
    <location>
        <begin position="329"/>
        <end position="348"/>
    </location>
</feature>
<dbReference type="GO" id="GO:0005634">
    <property type="term" value="C:nucleus"/>
    <property type="evidence" value="ECO:0007669"/>
    <property type="project" value="UniProtKB-SubCell"/>
</dbReference>
<evidence type="ECO:0000256" key="5">
    <source>
        <dbReference type="ARBA" id="ARBA00023242"/>
    </source>
</evidence>
<feature type="domain" description="WRKY" evidence="7">
    <location>
        <begin position="209"/>
        <end position="276"/>
    </location>
</feature>
<sequence length="388" mass="44109">MDEDWDLWTVVRSYRNLTADKASITNENTTRADRIPCLPLEKSEHLFSFPHTFEERNHGYEGLQEIYESFLAYNSKPVNTNANTTSFTVIDVSSDEQGAEPQPQPPQPKQPRSPPKLPPPINRNTTTTPPIYILDDFDDEQWLQPQSQSQSPKPLSRILAPPPQPPYSPPTQLLKQVYKLHSPPKPIKFHPYPYQRKKNLQVTVYELYAEELSRFDLWAWRKYGKKQIRGSLYPRNYYKCSNGEGKCQAKRHIQQSLSSPDKLIVSYDGEHIHSPPHSRNPLIGSSIMNSSASKKRSSSSPLPPPITSLLPTLGGYGDMKIVITEDPKEEMMEGKDATHHDTGKSIKEEPEEEMMEEVIYADLEISKKGFEGISKLHGDAFAPPMLGL</sequence>
<dbReference type="GO" id="GO:0003677">
    <property type="term" value="F:DNA binding"/>
    <property type="evidence" value="ECO:0007669"/>
    <property type="project" value="UniProtKB-KW"/>
</dbReference>
<dbReference type="PANTHER" id="PTHR32096:SF18">
    <property type="entry name" value="DISEASE RESISTANCE PROTEIN RRS1B-RELATED"/>
    <property type="match status" value="1"/>
</dbReference>
<evidence type="ECO:0000256" key="1">
    <source>
        <dbReference type="ARBA" id="ARBA00004123"/>
    </source>
</evidence>
<keyword evidence="4" id="KW-0804">Transcription</keyword>
<evidence type="ECO:0000256" key="2">
    <source>
        <dbReference type="ARBA" id="ARBA00023015"/>
    </source>
</evidence>
<dbReference type="SUPFAM" id="SSF118290">
    <property type="entry name" value="WRKY DNA-binding domain"/>
    <property type="match status" value="1"/>
</dbReference>
<dbReference type="Pfam" id="PF03106">
    <property type="entry name" value="WRKY"/>
    <property type="match status" value="1"/>
</dbReference>
<feature type="compositionally biased region" description="Pro residues" evidence="6">
    <location>
        <begin position="102"/>
        <end position="121"/>
    </location>
</feature>
<feature type="region of interest" description="Disordered" evidence="6">
    <location>
        <begin position="268"/>
        <end position="309"/>
    </location>
</feature>
<dbReference type="InterPro" id="IPR003657">
    <property type="entry name" value="WRKY_dom"/>
</dbReference>
<feature type="region of interest" description="Disordered" evidence="6">
    <location>
        <begin position="329"/>
        <end position="353"/>
    </location>
</feature>
<dbReference type="InterPro" id="IPR044810">
    <property type="entry name" value="WRKY_plant"/>
</dbReference>
<dbReference type="PROSITE" id="PS50811">
    <property type="entry name" value="WRKY"/>
    <property type="match status" value="1"/>
</dbReference>
<dbReference type="PANTHER" id="PTHR32096">
    <property type="entry name" value="WRKY TRANSCRIPTION FACTOR 30-RELATED-RELATED"/>
    <property type="match status" value="1"/>
</dbReference>
<evidence type="ECO:0000256" key="4">
    <source>
        <dbReference type="ARBA" id="ARBA00023163"/>
    </source>
</evidence>
<reference evidence="8 9" key="1">
    <citation type="submission" date="2024-02" db="EMBL/GenBank/DDBJ databases">
        <authorList>
            <person name="Vignale AGUSTIN F."/>
            <person name="Sosa J E."/>
            <person name="Modenutti C."/>
        </authorList>
    </citation>
    <scope>NUCLEOTIDE SEQUENCE [LARGE SCALE GENOMIC DNA]</scope>
</reference>
<evidence type="ECO:0000256" key="3">
    <source>
        <dbReference type="ARBA" id="ARBA00023125"/>
    </source>
</evidence>
<keyword evidence="3" id="KW-0238">DNA-binding</keyword>
<evidence type="ECO:0000313" key="8">
    <source>
        <dbReference type="EMBL" id="CAK9156892.1"/>
    </source>
</evidence>
<name>A0ABC8SI69_9AQUA</name>
<keyword evidence="5" id="KW-0539">Nucleus</keyword>
<dbReference type="AlphaFoldDB" id="A0ABC8SI69"/>
<feature type="compositionally biased region" description="Low complexity" evidence="6">
    <location>
        <begin position="143"/>
        <end position="156"/>
    </location>
</feature>
<comment type="subcellular location">
    <subcellularLocation>
        <location evidence="1">Nucleus</location>
    </subcellularLocation>
</comment>
<dbReference type="InterPro" id="IPR036576">
    <property type="entry name" value="WRKY_dom_sf"/>
</dbReference>
<keyword evidence="9" id="KW-1185">Reference proteome</keyword>
<feature type="compositionally biased region" description="Low complexity" evidence="6">
    <location>
        <begin position="282"/>
        <end position="292"/>
    </location>
</feature>
<evidence type="ECO:0000313" key="9">
    <source>
        <dbReference type="Proteomes" id="UP001642360"/>
    </source>
</evidence>
<protein>
    <recommendedName>
        <fullName evidence="7">WRKY domain-containing protein</fullName>
    </recommendedName>
</protein>
<feature type="region of interest" description="Disordered" evidence="6">
    <location>
        <begin position="143"/>
        <end position="171"/>
    </location>
</feature>
<accession>A0ABC8SI69</accession>
<dbReference type="Gene3D" id="2.20.25.80">
    <property type="entry name" value="WRKY domain"/>
    <property type="match status" value="1"/>
</dbReference>